<gene>
    <name evidence="4" type="ORF">QO018_002040</name>
</gene>
<protein>
    <submittedName>
        <fullName evidence="4">Indolepyruvate ferredoxin oxidoreductase</fullName>
        <ecNumber evidence="4">1.2.7.8</ecNumber>
    </submittedName>
</protein>
<keyword evidence="5" id="KW-1185">Reference proteome</keyword>
<dbReference type="InterPro" id="IPR046667">
    <property type="entry name" value="DUF6537"/>
</dbReference>
<evidence type="ECO:0000313" key="5">
    <source>
        <dbReference type="Proteomes" id="UP001244552"/>
    </source>
</evidence>
<dbReference type="SUPFAM" id="SSF52518">
    <property type="entry name" value="Thiamin diphosphate-binding fold (THDP-binding)"/>
    <property type="match status" value="2"/>
</dbReference>
<dbReference type="NCBIfam" id="NF009589">
    <property type="entry name" value="PRK13030.1"/>
    <property type="match status" value="1"/>
</dbReference>
<dbReference type="InterPro" id="IPR002869">
    <property type="entry name" value="Pyrv_flavodox_OxRed_cen"/>
</dbReference>
<dbReference type="NCBIfam" id="NF009588">
    <property type="entry name" value="PRK13029.1"/>
    <property type="match status" value="1"/>
</dbReference>
<evidence type="ECO:0000259" key="3">
    <source>
        <dbReference type="Pfam" id="PF20169"/>
    </source>
</evidence>
<dbReference type="CDD" id="cd07034">
    <property type="entry name" value="TPP_PYR_PFOR_IOR-alpha_like"/>
    <property type="match status" value="1"/>
</dbReference>
<name>A0ABU0MIZ7_9PROT</name>
<dbReference type="EMBL" id="JAUSVU010000005">
    <property type="protein sequence ID" value="MDQ0533191.1"/>
    <property type="molecule type" value="Genomic_DNA"/>
</dbReference>
<evidence type="ECO:0000256" key="1">
    <source>
        <dbReference type="ARBA" id="ARBA00023002"/>
    </source>
</evidence>
<proteinExistence type="predicted"/>
<organism evidence="4 5">
    <name type="scientific">Azospirillum picis</name>
    <dbReference type="NCBI Taxonomy" id="488438"/>
    <lineage>
        <taxon>Bacteria</taxon>
        <taxon>Pseudomonadati</taxon>
        <taxon>Pseudomonadota</taxon>
        <taxon>Alphaproteobacteria</taxon>
        <taxon>Rhodospirillales</taxon>
        <taxon>Azospirillaceae</taxon>
        <taxon>Azospirillum</taxon>
    </lineage>
</organism>
<dbReference type="Proteomes" id="UP001244552">
    <property type="component" value="Unassembled WGS sequence"/>
</dbReference>
<accession>A0ABU0MIZ7</accession>
<dbReference type="InterPro" id="IPR019752">
    <property type="entry name" value="Pyrv/ketoisovalerate_OxRed_cat"/>
</dbReference>
<feature type="domain" description="DUF6537" evidence="3">
    <location>
        <begin position="964"/>
        <end position="1163"/>
    </location>
</feature>
<keyword evidence="1 4" id="KW-0560">Oxidoreductase</keyword>
<dbReference type="Gene3D" id="3.40.50.970">
    <property type="match status" value="1"/>
</dbReference>
<dbReference type="InterPro" id="IPR029061">
    <property type="entry name" value="THDP-binding"/>
</dbReference>
<dbReference type="Pfam" id="PF01558">
    <property type="entry name" value="POR"/>
    <property type="match status" value="1"/>
</dbReference>
<dbReference type="PANTHER" id="PTHR48084">
    <property type="entry name" value="2-OXOGLUTARATE OXIDOREDUCTASE SUBUNIT KORB-RELATED"/>
    <property type="match status" value="1"/>
</dbReference>
<comment type="caution">
    <text evidence="4">The sequence shown here is derived from an EMBL/GenBank/DDBJ whole genome shotgun (WGS) entry which is preliminary data.</text>
</comment>
<dbReference type="InterPro" id="IPR002880">
    <property type="entry name" value="Pyrv_Fd/Flavodoxin_OxRdtase_N"/>
</dbReference>
<evidence type="ECO:0000313" key="4">
    <source>
        <dbReference type="EMBL" id="MDQ0533191.1"/>
    </source>
</evidence>
<dbReference type="GO" id="GO:0043805">
    <property type="term" value="F:indolepyruvate ferredoxin oxidoreductase activity"/>
    <property type="evidence" value="ECO:0007669"/>
    <property type="project" value="UniProtKB-EC"/>
</dbReference>
<dbReference type="EC" id="1.2.7.8" evidence="4"/>
<dbReference type="InterPro" id="IPR051457">
    <property type="entry name" value="2-oxoacid:Fd_oxidoreductase"/>
</dbReference>
<dbReference type="PANTHER" id="PTHR48084:SF3">
    <property type="entry name" value="SUBUNIT OF PYRUVATE:FLAVODOXIN OXIDOREDUCTASE"/>
    <property type="match status" value="1"/>
</dbReference>
<evidence type="ECO:0000259" key="2">
    <source>
        <dbReference type="Pfam" id="PF01558"/>
    </source>
</evidence>
<dbReference type="Pfam" id="PF20169">
    <property type="entry name" value="DUF6537"/>
    <property type="match status" value="1"/>
</dbReference>
<dbReference type="Gene3D" id="3.40.920.10">
    <property type="entry name" value="Pyruvate-ferredoxin oxidoreductase, PFOR, domain III"/>
    <property type="match status" value="1"/>
</dbReference>
<sequence>MDGMPSGLRTGNAPIDLSYRLEDRYTRGEGQVYLSGTQAFVRLLLLQAERDRRTGLNTAGFVSGYRGSPLGGLDQALWQARAHLDAHAITFVPGVNEDLGATAVMGTQQVESSGEATVDGVFGLWYGKGPGVDRSGDVLKHANAYGSSPHGGVLAVAGDDHGCVSSSMPHQSDLAMIAWSMPVLNPAGVRDYLDFGLYGYALSRFSGAWVGFKAISESVESSATVRLPALDAPFLPVEFEPPPGGLHYRWPDLPSLRIEERLAAKIAAVKAFARVNRIDRTVLGTGGPTAGWLRIVTTGKAHLDLMEALRVLGIGPAEAAEIGLSVHKIGLSWPIEPDFALSIARGAEEVLVVEEKAPVVEGQLKDLLFHLPAGDRPRAVIGKTDELGAPLLPATGELRPWIVAKALVERIRHRLANHDLPRRLGDRLTDLLPAATPDTPALPRTPYFCSGCPHNSSTKVPDGSKAMAGIGCHFMASWMDRDTVGLSQMGGEGVSWIGQAPFSKRPHMFQNLGEGTYFHSGLLAIRQAVAAKVNITYKILFNDAVAMTGGQPVDGPISVDAITRQLAAEGITRIAVVSDAPEKYDSRSGLAPFTTVHHREELDAVQREMREIPGVTAIVYEQTCAAEKRRRRKRGTLPDPARRMVINDLVCEGCGDCGRKSNCLSVLPKPTEFGLKRQIDQSSCNKDYSCADGFCPSFVSVVGGSLRKPDPDGVAARFTEDLAALPLPLRMPGDDPAREAAGDVAEILIVGVGGTGVVTVGAVLAMAAHLEGKSSSVLDFMGFAQKGGAVYSYLRVARQAERLNQARIDPKQAQLVLACDTVVAASPDALKTVRLGRTRVVANGHVAPTGAFTRDGSKLPDAGALLRALRRAAGSDRVDVVDANRVVTALFGDSILANVFLMGVAFQKGLLPVGLEALTRAIELNGTGVAANLRAFAFGRLAAHRPELLATLGAEEEAPAVDLAAIVERRAAFLAGYQDRAYADRYRALVDRARRAEAGVAPGSTALAEAVARSAFKLMAYKDEYEVARLHSDPAFRKSLEDRFEGDWKPVFHLAPPLLARQTNGYGEPRKMALGGWILPVFRGLAAMKRLRGTVFDPFGHTAERTMERALIARYEATVGEIVERLSADRLAVAIELAALPQEIRGFGPVKQRALEAVEPRWRTLEEQLRSRPARAA</sequence>
<dbReference type="SUPFAM" id="SSF53323">
    <property type="entry name" value="Pyruvate-ferredoxin oxidoreductase, PFOR, domain III"/>
    <property type="match status" value="1"/>
</dbReference>
<reference evidence="4 5" key="1">
    <citation type="submission" date="2023-07" db="EMBL/GenBank/DDBJ databases">
        <title>Genomic Encyclopedia of Type Strains, Phase IV (KMG-IV): sequencing the most valuable type-strain genomes for metagenomic binning, comparative biology and taxonomic classification.</title>
        <authorList>
            <person name="Goeker M."/>
        </authorList>
    </citation>
    <scope>NUCLEOTIDE SEQUENCE [LARGE SCALE GENOMIC DNA]</scope>
    <source>
        <strain evidence="4 5">DSM 19922</strain>
    </source>
</reference>
<feature type="domain" description="Pyruvate/ketoisovalerate oxidoreductase catalytic" evidence="2">
    <location>
        <begin position="753"/>
        <end position="939"/>
    </location>
</feature>